<proteinExistence type="predicted"/>
<gene>
    <name evidence="1" type="ORF">DXT76_01075</name>
</gene>
<name>A0A3D8VT21_9BACI</name>
<dbReference type="AlphaFoldDB" id="A0A3D8VT21"/>
<dbReference type="RefSeq" id="WP_181898517.1">
    <property type="nucleotide sequence ID" value="NZ_QTLC01000007.1"/>
</dbReference>
<feature type="non-terminal residue" evidence="1">
    <location>
        <position position="1"/>
    </location>
</feature>
<evidence type="ECO:0000313" key="1">
    <source>
        <dbReference type="EMBL" id="RDY72562.1"/>
    </source>
</evidence>
<comment type="caution">
    <text evidence="1">The sequence shown here is derived from an EMBL/GenBank/DDBJ whole genome shotgun (WGS) entry which is preliminary data.</text>
</comment>
<evidence type="ECO:0000313" key="2">
    <source>
        <dbReference type="Proteomes" id="UP000257032"/>
    </source>
</evidence>
<dbReference type="Proteomes" id="UP000257032">
    <property type="component" value="Unassembled WGS sequence"/>
</dbReference>
<protein>
    <submittedName>
        <fullName evidence="1">Uncharacterized protein</fullName>
    </submittedName>
</protein>
<sequence>VAVDAPLGHSTIENLIVLSHRANVTQGSQDLYSFLLTEKGQEIADKETVKDTIYWLAKLKNMSKIELLSESLEINEVAQFQKLYLEDSEKRNWITGGVQ</sequence>
<dbReference type="EMBL" id="QTLC01000007">
    <property type="protein sequence ID" value="RDY72562.1"/>
    <property type="molecule type" value="Genomic_DNA"/>
</dbReference>
<reference evidence="1 2" key="1">
    <citation type="submission" date="2018-08" db="EMBL/GenBank/DDBJ databases">
        <title>Genome sequence of strict halophilic Halobacillus trueperi SS1 isolated from Lunsu, a salty water body of North West Himalayas.</title>
        <authorList>
            <person name="Gupta S."/>
            <person name="Sharma P."/>
            <person name="Dev K."/>
            <person name="Baumler D."/>
            <person name="Sourirajan A."/>
        </authorList>
    </citation>
    <scope>NUCLEOTIDE SEQUENCE [LARGE SCALE GENOMIC DNA]</scope>
    <source>
        <strain evidence="1 2">SS1</strain>
    </source>
</reference>
<organism evidence="1 2">
    <name type="scientific">Halobacillus trueperi</name>
    <dbReference type="NCBI Taxonomy" id="156205"/>
    <lineage>
        <taxon>Bacteria</taxon>
        <taxon>Bacillati</taxon>
        <taxon>Bacillota</taxon>
        <taxon>Bacilli</taxon>
        <taxon>Bacillales</taxon>
        <taxon>Bacillaceae</taxon>
        <taxon>Halobacillus</taxon>
    </lineage>
</organism>
<accession>A0A3D8VT21</accession>